<evidence type="ECO:0000256" key="1">
    <source>
        <dbReference type="SAM" id="MobiDB-lite"/>
    </source>
</evidence>
<feature type="compositionally biased region" description="Basic and acidic residues" evidence="1">
    <location>
        <begin position="47"/>
        <end position="62"/>
    </location>
</feature>
<feature type="compositionally biased region" description="Acidic residues" evidence="1">
    <location>
        <begin position="17"/>
        <end position="26"/>
    </location>
</feature>
<keyword evidence="4" id="KW-1185">Reference proteome</keyword>
<feature type="transmembrane region" description="Helical" evidence="2">
    <location>
        <begin position="268"/>
        <end position="287"/>
    </location>
</feature>
<dbReference type="EMBL" id="FN653051">
    <property type="protein sequence ID" value="CBY10129.1"/>
    <property type="molecule type" value="Genomic_DNA"/>
</dbReference>
<keyword evidence="2" id="KW-0812">Transmembrane</keyword>
<accession>E4XHI1</accession>
<feature type="region of interest" description="Disordered" evidence="1">
    <location>
        <begin position="1"/>
        <end position="68"/>
    </location>
</feature>
<keyword evidence="2" id="KW-0472">Membrane</keyword>
<reference evidence="3" key="1">
    <citation type="journal article" date="2010" name="Science">
        <title>Plasticity of animal genome architecture unmasked by rapid evolution of a pelagic tunicate.</title>
        <authorList>
            <person name="Denoeud F."/>
            <person name="Henriet S."/>
            <person name="Mungpakdee S."/>
            <person name="Aury J.M."/>
            <person name="Da Silva C."/>
            <person name="Brinkmann H."/>
            <person name="Mikhaleva J."/>
            <person name="Olsen L.C."/>
            <person name="Jubin C."/>
            <person name="Canestro C."/>
            <person name="Bouquet J.M."/>
            <person name="Danks G."/>
            <person name="Poulain J."/>
            <person name="Campsteijn C."/>
            <person name="Adamski M."/>
            <person name="Cross I."/>
            <person name="Yadetie F."/>
            <person name="Muffato M."/>
            <person name="Louis A."/>
            <person name="Butcher S."/>
            <person name="Tsagkogeorga G."/>
            <person name="Konrad A."/>
            <person name="Singh S."/>
            <person name="Jensen M.F."/>
            <person name="Cong E.H."/>
            <person name="Eikeseth-Otteraa H."/>
            <person name="Noel B."/>
            <person name="Anthouard V."/>
            <person name="Porcel B.M."/>
            <person name="Kachouri-Lafond R."/>
            <person name="Nishino A."/>
            <person name="Ugolini M."/>
            <person name="Chourrout P."/>
            <person name="Nishida H."/>
            <person name="Aasland R."/>
            <person name="Huzurbazar S."/>
            <person name="Westhof E."/>
            <person name="Delsuc F."/>
            <person name="Lehrach H."/>
            <person name="Reinhardt R."/>
            <person name="Weissenbach J."/>
            <person name="Roy S.W."/>
            <person name="Artiguenave F."/>
            <person name="Postlethwait J.H."/>
            <person name="Manak J.R."/>
            <person name="Thompson E.M."/>
            <person name="Jaillon O."/>
            <person name="Du Pasquier L."/>
            <person name="Boudinot P."/>
            <person name="Liberles D.A."/>
            <person name="Volff J.N."/>
            <person name="Philippe H."/>
            <person name="Lenhard B."/>
            <person name="Roest Crollius H."/>
            <person name="Wincker P."/>
            <person name="Chourrout D."/>
        </authorList>
    </citation>
    <scope>NUCLEOTIDE SEQUENCE [LARGE SCALE GENOMIC DNA]</scope>
</reference>
<name>E4XHI1_OIKDI</name>
<protein>
    <submittedName>
        <fullName evidence="3">Uncharacterized protein</fullName>
    </submittedName>
</protein>
<gene>
    <name evidence="3" type="ORF">GSOID_T00010959001</name>
</gene>
<sequence>MFGIKRGLWLSQGDPEKSDDSDDSDFELTTKELEEVNLTKKAKRSSSGKDARPLKRAKEDRNSSTGKHFLNNGDWGELPLPALDRIFEHLVETEECYRKIVKNGAVNYHWWSAVSRPSLKTKLKLYMNTKGKTRNAFQSFRDLISNRPRDEFKYLSQLQLTNFQNHLTKTIALLNDYNFDEIDTLVLLTSQLGNMQIWSEFIEKHCTNLIEFRTNALVASYKALNSILKLKSITKIVLHDSGPVKHAGTFRYLLLVSHLIIFFKSKNIIIFFHKILLIFSLKFYYFFHKFII</sequence>
<organism evidence="3">
    <name type="scientific">Oikopleura dioica</name>
    <name type="common">Tunicate</name>
    <dbReference type="NCBI Taxonomy" id="34765"/>
    <lineage>
        <taxon>Eukaryota</taxon>
        <taxon>Metazoa</taxon>
        <taxon>Chordata</taxon>
        <taxon>Tunicata</taxon>
        <taxon>Appendicularia</taxon>
        <taxon>Copelata</taxon>
        <taxon>Oikopleuridae</taxon>
        <taxon>Oikopleura</taxon>
    </lineage>
</organism>
<evidence type="ECO:0000313" key="4">
    <source>
        <dbReference type="Proteomes" id="UP000001307"/>
    </source>
</evidence>
<keyword evidence="2" id="KW-1133">Transmembrane helix</keyword>
<dbReference type="InParanoid" id="E4XHI1"/>
<evidence type="ECO:0000313" key="3">
    <source>
        <dbReference type="EMBL" id="CBY10129.1"/>
    </source>
</evidence>
<proteinExistence type="predicted"/>
<evidence type="ECO:0000256" key="2">
    <source>
        <dbReference type="SAM" id="Phobius"/>
    </source>
</evidence>
<dbReference type="AlphaFoldDB" id="E4XHI1"/>
<dbReference type="Proteomes" id="UP000001307">
    <property type="component" value="Unassembled WGS sequence"/>
</dbReference>
<feature type="compositionally biased region" description="Basic and acidic residues" evidence="1">
    <location>
        <begin position="28"/>
        <end position="38"/>
    </location>
</feature>